<proteinExistence type="inferred from homology"/>
<accession>A0A1H9ACY2</accession>
<evidence type="ECO:0000256" key="2">
    <source>
        <dbReference type="ARBA" id="ARBA00004241"/>
    </source>
</evidence>
<comment type="subcellular location">
    <subcellularLocation>
        <location evidence="1">Cell membrane</location>
        <topology evidence="1">Single-pass membrane protein</topology>
    </subcellularLocation>
    <subcellularLocation>
        <location evidence="2">Cell surface</location>
    </subcellularLocation>
</comment>
<evidence type="ECO:0000256" key="11">
    <source>
        <dbReference type="PIRSR" id="PIRSR029928-50"/>
    </source>
</evidence>
<dbReference type="Gene3D" id="3.30.700.10">
    <property type="entry name" value="Glycoprotein, Type 4 Pilin"/>
    <property type="match status" value="1"/>
</dbReference>
<keyword evidence="3 10" id="KW-1003">Cell membrane</keyword>
<keyword evidence="6 10" id="KW-1133">Transmembrane helix</keyword>
<evidence type="ECO:0000256" key="9">
    <source>
        <dbReference type="ARBA" id="ARBA00043982"/>
    </source>
</evidence>
<dbReference type="PRINTS" id="PR00813">
    <property type="entry name" value="BCTERIALGSPG"/>
</dbReference>
<sequence>MYKSEDGFTLIEMLIVLMIITLLLILSIPNITKYNDSVEEKSCEAYEDLIKSEVQLYKIDHGRYPTELTQLDSIDSLDQHACLEGATIENGEVNFNES</sequence>
<evidence type="ECO:0000256" key="3">
    <source>
        <dbReference type="ARBA" id="ARBA00022475"/>
    </source>
</evidence>
<evidence type="ECO:0000256" key="7">
    <source>
        <dbReference type="ARBA" id="ARBA00023136"/>
    </source>
</evidence>
<comment type="subunit">
    <text evidence="10">Homodimer.</text>
</comment>
<dbReference type="InterPro" id="IPR012902">
    <property type="entry name" value="N_methyl_site"/>
</dbReference>
<dbReference type="AlphaFoldDB" id="A0A1H9ACY2"/>
<dbReference type="GO" id="GO:0009986">
    <property type="term" value="C:cell surface"/>
    <property type="evidence" value="ECO:0007669"/>
    <property type="project" value="UniProtKB-SubCell"/>
</dbReference>
<organism evidence="12 13">
    <name type="scientific">Piscibacillus halophilus</name>
    <dbReference type="NCBI Taxonomy" id="571933"/>
    <lineage>
        <taxon>Bacteria</taxon>
        <taxon>Bacillati</taxon>
        <taxon>Bacillota</taxon>
        <taxon>Bacilli</taxon>
        <taxon>Bacillales</taxon>
        <taxon>Bacillaceae</taxon>
        <taxon>Piscibacillus</taxon>
    </lineage>
</organism>
<dbReference type="InterPro" id="IPR016940">
    <property type="entry name" value="ComGC"/>
</dbReference>
<dbReference type="InterPro" id="IPR045584">
    <property type="entry name" value="Pilin-like"/>
</dbReference>
<evidence type="ECO:0000313" key="13">
    <source>
        <dbReference type="Proteomes" id="UP000199427"/>
    </source>
</evidence>
<dbReference type="NCBIfam" id="TIGR02532">
    <property type="entry name" value="IV_pilin_GFxxxE"/>
    <property type="match status" value="1"/>
</dbReference>
<keyword evidence="13" id="KW-1185">Reference proteome</keyword>
<comment type="function">
    <text evidence="10">Required for transformation and DNA binding.</text>
</comment>
<dbReference type="GO" id="GO:0015627">
    <property type="term" value="C:type II protein secretion system complex"/>
    <property type="evidence" value="ECO:0007669"/>
    <property type="project" value="InterPro"/>
</dbReference>
<protein>
    <recommendedName>
        <fullName evidence="10">ComG operon protein 3</fullName>
    </recommendedName>
</protein>
<dbReference type="OrthoDB" id="1798043at2"/>
<evidence type="ECO:0000313" key="12">
    <source>
        <dbReference type="EMBL" id="SEP74293.1"/>
    </source>
</evidence>
<feature type="chain" id="PRO_5035517310" description="ComG operon protein 3" evidence="11">
    <location>
        <begin position="8"/>
        <end position="98"/>
    </location>
</feature>
<feature type="transmembrane region" description="Helical" evidence="10">
    <location>
        <begin position="7"/>
        <end position="28"/>
    </location>
</feature>
<feature type="modified residue" description="N-methylphenylalanine" evidence="11">
    <location>
        <position position="8"/>
    </location>
</feature>
<dbReference type="Pfam" id="PF07963">
    <property type="entry name" value="N_methyl"/>
    <property type="match status" value="1"/>
</dbReference>
<dbReference type="SUPFAM" id="SSF54523">
    <property type="entry name" value="Pili subunits"/>
    <property type="match status" value="1"/>
</dbReference>
<dbReference type="GO" id="GO:0005886">
    <property type="term" value="C:plasma membrane"/>
    <property type="evidence" value="ECO:0007669"/>
    <property type="project" value="UniProtKB-SubCell"/>
</dbReference>
<evidence type="ECO:0000256" key="1">
    <source>
        <dbReference type="ARBA" id="ARBA00004162"/>
    </source>
</evidence>
<dbReference type="GO" id="GO:0030420">
    <property type="term" value="P:establishment of competence for transformation"/>
    <property type="evidence" value="ECO:0007669"/>
    <property type="project" value="UniProtKB-UniRule"/>
</dbReference>
<keyword evidence="10" id="KW-0813">Transport</keyword>
<keyword evidence="7 10" id="KW-0472">Membrane</keyword>
<evidence type="ECO:0000256" key="5">
    <source>
        <dbReference type="ARBA" id="ARBA00022692"/>
    </source>
</evidence>
<evidence type="ECO:0000256" key="10">
    <source>
        <dbReference type="PIRNR" id="PIRNR029928"/>
    </source>
</evidence>
<comment type="similarity">
    <text evidence="9 10">Belongs to the ComGC family.</text>
</comment>
<dbReference type="NCBIfam" id="NF040999">
    <property type="entry name" value="pilin_ComGC"/>
    <property type="match status" value="1"/>
</dbReference>
<dbReference type="GO" id="GO:0015628">
    <property type="term" value="P:protein secretion by the type II secretion system"/>
    <property type="evidence" value="ECO:0007669"/>
    <property type="project" value="InterPro"/>
</dbReference>
<dbReference type="STRING" id="571933.SAMN05216362_102219"/>
<evidence type="ECO:0000256" key="8">
    <source>
        <dbReference type="ARBA" id="ARBA00023287"/>
    </source>
</evidence>
<dbReference type="RefSeq" id="WP_091772393.1">
    <property type="nucleotide sequence ID" value="NZ_CAESCL010000035.1"/>
</dbReference>
<dbReference type="EMBL" id="FOES01000002">
    <property type="protein sequence ID" value="SEP74293.1"/>
    <property type="molecule type" value="Genomic_DNA"/>
</dbReference>
<gene>
    <name evidence="12" type="ORF">SAMN05216362_102219</name>
</gene>
<dbReference type="PIRSF" id="PIRSF029928">
    <property type="entry name" value="Late_competence_ComGC"/>
    <property type="match status" value="1"/>
</dbReference>
<name>A0A1H9ACY2_9BACI</name>
<keyword evidence="8 10" id="KW-0178">Competence</keyword>
<evidence type="ECO:0000256" key="4">
    <source>
        <dbReference type="ARBA" id="ARBA00022481"/>
    </source>
</evidence>
<keyword evidence="5 10" id="KW-0812">Transmembrane</keyword>
<evidence type="ECO:0000256" key="6">
    <source>
        <dbReference type="ARBA" id="ARBA00022989"/>
    </source>
</evidence>
<dbReference type="InterPro" id="IPR000983">
    <property type="entry name" value="Bac_GSPG_pilin"/>
</dbReference>
<reference evidence="12 13" key="1">
    <citation type="submission" date="2016-10" db="EMBL/GenBank/DDBJ databases">
        <authorList>
            <person name="de Groot N.N."/>
        </authorList>
    </citation>
    <scope>NUCLEOTIDE SEQUENCE [LARGE SCALE GENOMIC DNA]</scope>
    <source>
        <strain evidence="12 13">DSM 21633</strain>
    </source>
</reference>
<feature type="propeptide" id="PRO_5035517311" evidence="11">
    <location>
        <begin position="1"/>
        <end position="7"/>
    </location>
</feature>
<dbReference type="Proteomes" id="UP000199427">
    <property type="component" value="Unassembled WGS sequence"/>
</dbReference>
<keyword evidence="4 11" id="KW-0488">Methylation</keyword>